<reference evidence="2" key="1">
    <citation type="journal article" date="2022" name="Nat. Commun.">
        <title>Chromosome evolution and the genetic basis of agronomically important traits in greater yam.</title>
        <authorList>
            <person name="Bredeson J.V."/>
            <person name="Lyons J.B."/>
            <person name="Oniyinde I.O."/>
            <person name="Okereke N.R."/>
            <person name="Kolade O."/>
            <person name="Nnabue I."/>
            <person name="Nwadili C.O."/>
            <person name="Hribova E."/>
            <person name="Parker M."/>
            <person name="Nwogha J."/>
            <person name="Shu S."/>
            <person name="Carlson J."/>
            <person name="Kariba R."/>
            <person name="Muthemba S."/>
            <person name="Knop K."/>
            <person name="Barton G.J."/>
            <person name="Sherwood A.V."/>
            <person name="Lopez-Montes A."/>
            <person name="Asiedu R."/>
            <person name="Jamnadass R."/>
            <person name="Muchugi A."/>
            <person name="Goodstein D."/>
            <person name="Egesi C.N."/>
            <person name="Featherston J."/>
            <person name="Asfaw A."/>
            <person name="Simpson G.G."/>
            <person name="Dolezel J."/>
            <person name="Hendre P.S."/>
            <person name="Van Deynze A."/>
            <person name="Kumar P.L."/>
            <person name="Obidiegwu J.E."/>
            <person name="Bhattacharjee R."/>
            <person name="Rokhsar D.S."/>
        </authorList>
    </citation>
    <scope>NUCLEOTIDE SEQUENCE [LARGE SCALE GENOMIC DNA]</scope>
    <source>
        <strain evidence="2">cv. TDa95/00328</strain>
    </source>
</reference>
<keyword evidence="1" id="KW-0378">Hydrolase</keyword>
<comment type="caution">
    <text evidence="1">The sequence shown here is derived from an EMBL/GenBank/DDBJ whole genome shotgun (WGS) entry which is preliminary data.</text>
</comment>
<evidence type="ECO:0000313" key="2">
    <source>
        <dbReference type="Proteomes" id="UP000827976"/>
    </source>
</evidence>
<dbReference type="Proteomes" id="UP000827976">
    <property type="component" value="Chromosome 14"/>
</dbReference>
<gene>
    <name evidence="1" type="ORF">IHE45_14G040100</name>
</gene>
<accession>A0ACB7URE2</accession>
<keyword evidence="2" id="KW-1185">Reference proteome</keyword>
<dbReference type="EMBL" id="CM037024">
    <property type="protein sequence ID" value="KAH7663239.1"/>
    <property type="molecule type" value="Genomic_DNA"/>
</dbReference>
<name>A0ACB7URE2_DIOAL</name>
<keyword evidence="1" id="KW-0067">ATP-binding</keyword>
<organism evidence="1 2">
    <name type="scientific">Dioscorea alata</name>
    <name type="common">Purple yam</name>
    <dbReference type="NCBI Taxonomy" id="55571"/>
    <lineage>
        <taxon>Eukaryota</taxon>
        <taxon>Viridiplantae</taxon>
        <taxon>Streptophyta</taxon>
        <taxon>Embryophyta</taxon>
        <taxon>Tracheophyta</taxon>
        <taxon>Spermatophyta</taxon>
        <taxon>Magnoliopsida</taxon>
        <taxon>Liliopsida</taxon>
        <taxon>Dioscoreales</taxon>
        <taxon>Dioscoreaceae</taxon>
        <taxon>Dioscorea</taxon>
    </lineage>
</organism>
<protein>
    <submittedName>
        <fullName evidence="1">DNA helicase protein</fullName>
        <ecNumber evidence="1">3.6.4.12</ecNumber>
    </submittedName>
</protein>
<keyword evidence="1" id="KW-0547">Nucleotide-binding</keyword>
<evidence type="ECO:0000313" key="1">
    <source>
        <dbReference type="EMBL" id="KAH7663239.1"/>
    </source>
</evidence>
<dbReference type="EC" id="3.6.4.12" evidence="1"/>
<keyword evidence="1" id="KW-0347">Helicase</keyword>
<proteinExistence type="predicted"/>
<sequence>MDFLNIERRDTSSIAIHNGVQLDNRFVVPHNVDLIIRYQAHINVEVCNNTRAIKYFCWRLFEFPLHYREPFVQRLLIHLPEEHNIYFSDKQSISGIISYPNIEKTIGRSLFFADFPKKFTWYQKYKKWEYRKNGRSIGRIIYVHPSAGELYYLRLLLNEIKGAKTYEDLRTINGIIYTTYKETCFDLDILGDDSEWLNALTQASHWANGAQLRQLFVTTILFCDVANKKTLFDSTWQLLAEDIQYRLTKNGCFFFVYGHGGTVKTFLWNTIINGIRSEGKIVLAIASSGIASLLLHGGKTTHSRFKIRINIGEYSTCKIPKQTQLDILSETIIDVSTKPFGGKTILLGGGFRQILQVVQNGTKIDIINATITHSLLWKECKVFKLETNMRLHRSNIDEQSRNQMREFTQWILQIGDGAISSIETNEDDNEDEHLIEIPKNLLIENSKDAIQSIIDSVYPDLQKIYSNPEYLRQRAIIIVYNETVDLINGIIRKKFEAPEKKYVSSDYISKSSTSTNAHKSLYSTKFLNALKFTNVPNHELNLKLGSEIILMRNISQGNGLCNGTRLIITQLYPNILEGRIISGSNIGDKVYIPRIIMSIEDTKLPFVIQGQTLDTVGLFLPRPVFTHGQLYIALSRVTSATGLKILILDDTGKNTK</sequence>